<proteinExistence type="predicted"/>
<dbReference type="EMBL" id="GGEC01064938">
    <property type="protein sequence ID" value="MBX45422.1"/>
    <property type="molecule type" value="Transcribed_RNA"/>
</dbReference>
<dbReference type="AlphaFoldDB" id="A0A2P2NSE1"/>
<protein>
    <submittedName>
        <fullName evidence="1">Uncharacterized protein</fullName>
    </submittedName>
</protein>
<sequence length="20" mass="2255">MKLCALYTKDNLINQSKDGV</sequence>
<reference evidence="1" key="1">
    <citation type="submission" date="2018-02" db="EMBL/GenBank/DDBJ databases">
        <title>Rhizophora mucronata_Transcriptome.</title>
        <authorList>
            <person name="Meera S.P."/>
            <person name="Sreeshan A."/>
            <person name="Augustine A."/>
        </authorList>
    </citation>
    <scope>NUCLEOTIDE SEQUENCE</scope>
    <source>
        <tissue evidence="1">Leaf</tissue>
    </source>
</reference>
<organism evidence="1">
    <name type="scientific">Rhizophora mucronata</name>
    <name type="common">Asiatic mangrove</name>
    <dbReference type="NCBI Taxonomy" id="61149"/>
    <lineage>
        <taxon>Eukaryota</taxon>
        <taxon>Viridiplantae</taxon>
        <taxon>Streptophyta</taxon>
        <taxon>Embryophyta</taxon>
        <taxon>Tracheophyta</taxon>
        <taxon>Spermatophyta</taxon>
        <taxon>Magnoliopsida</taxon>
        <taxon>eudicotyledons</taxon>
        <taxon>Gunneridae</taxon>
        <taxon>Pentapetalae</taxon>
        <taxon>rosids</taxon>
        <taxon>fabids</taxon>
        <taxon>Malpighiales</taxon>
        <taxon>Rhizophoraceae</taxon>
        <taxon>Rhizophora</taxon>
    </lineage>
</organism>
<evidence type="ECO:0000313" key="1">
    <source>
        <dbReference type="EMBL" id="MBX45422.1"/>
    </source>
</evidence>
<accession>A0A2P2NSE1</accession>
<name>A0A2P2NSE1_RHIMU</name>